<sequence length="142" mass="15998">MAPRGMITVTTLLLCFVLGLLGPAPAASGSRRNKACCTAYNRMPVPFQRIRGYREQTITENCRIEAIIFYTSKKIEICATRKDEWVRKTLELLSSKLKKMSKAGSVGRKTHVKKTVKPSFTDLDGAFFSTTESFLNETDTFY</sequence>
<dbReference type="GO" id="GO:0005615">
    <property type="term" value="C:extracellular space"/>
    <property type="evidence" value="ECO:0007669"/>
    <property type="project" value="UniProtKB-KW"/>
</dbReference>
<name>A0A3Q1ITQ6_ANATE</name>
<dbReference type="PANTHER" id="PTHR12015:SF108">
    <property type="entry name" value="C-C MOTIF CHEMOKINE 20"/>
    <property type="match status" value="1"/>
</dbReference>
<dbReference type="GO" id="GO:0006955">
    <property type="term" value="P:immune response"/>
    <property type="evidence" value="ECO:0007669"/>
    <property type="project" value="InterPro"/>
</dbReference>
<dbReference type="GeneID" id="113171402"/>
<protein>
    <recommendedName>
        <fullName evidence="3">Chemokine interleukin-8-like domain-containing protein</fullName>
    </recommendedName>
</protein>
<organism evidence="4 5">
    <name type="scientific">Anabas testudineus</name>
    <name type="common">Climbing perch</name>
    <name type="synonym">Anthias testudineus</name>
    <dbReference type="NCBI Taxonomy" id="64144"/>
    <lineage>
        <taxon>Eukaryota</taxon>
        <taxon>Metazoa</taxon>
        <taxon>Chordata</taxon>
        <taxon>Craniata</taxon>
        <taxon>Vertebrata</taxon>
        <taxon>Euteleostomi</taxon>
        <taxon>Actinopterygii</taxon>
        <taxon>Neopterygii</taxon>
        <taxon>Teleostei</taxon>
        <taxon>Neoteleostei</taxon>
        <taxon>Acanthomorphata</taxon>
        <taxon>Anabantaria</taxon>
        <taxon>Anabantiformes</taxon>
        <taxon>Anabantoidei</taxon>
        <taxon>Anabantidae</taxon>
        <taxon>Anabas</taxon>
    </lineage>
</organism>
<dbReference type="InterPro" id="IPR001811">
    <property type="entry name" value="Chemokine_IL8-like_dom"/>
</dbReference>
<dbReference type="OrthoDB" id="8870994at2759"/>
<dbReference type="PANTHER" id="PTHR12015">
    <property type="entry name" value="SMALL INDUCIBLE CYTOKINE A"/>
    <property type="match status" value="1"/>
</dbReference>
<evidence type="ECO:0000313" key="4">
    <source>
        <dbReference type="Ensembl" id="ENSATEP00000023815.1"/>
    </source>
</evidence>
<feature type="domain" description="Chemokine interleukin-8-like" evidence="3">
    <location>
        <begin position="33"/>
        <end position="93"/>
    </location>
</feature>
<feature type="chain" id="PRO_5018659173" description="Chemokine interleukin-8-like domain-containing protein" evidence="2">
    <location>
        <begin position="27"/>
        <end position="142"/>
    </location>
</feature>
<dbReference type="STRING" id="64144.ENSATEP00000023815"/>
<dbReference type="GO" id="GO:0008009">
    <property type="term" value="F:chemokine activity"/>
    <property type="evidence" value="ECO:0007669"/>
    <property type="project" value="InterPro"/>
</dbReference>
<dbReference type="GeneTree" id="ENSGT00940000174809"/>
<dbReference type="SMART" id="SM00199">
    <property type="entry name" value="SCY"/>
    <property type="match status" value="1"/>
</dbReference>
<evidence type="ECO:0000256" key="2">
    <source>
        <dbReference type="SAM" id="SignalP"/>
    </source>
</evidence>
<dbReference type="Proteomes" id="UP000265040">
    <property type="component" value="Chromosome 17"/>
</dbReference>
<dbReference type="Ensembl" id="ENSATET00000024199.3">
    <property type="protein sequence ID" value="ENSATEP00000023815.1"/>
    <property type="gene ID" value="ENSATEG00000016523.3"/>
</dbReference>
<proteinExistence type="predicted"/>
<evidence type="ECO:0000313" key="5">
    <source>
        <dbReference type="Proteomes" id="UP000265040"/>
    </source>
</evidence>
<dbReference type="AlphaFoldDB" id="A0A3Q1ITQ6"/>
<reference evidence="4" key="3">
    <citation type="submission" date="2025-09" db="UniProtKB">
        <authorList>
            <consortium name="Ensembl"/>
        </authorList>
    </citation>
    <scope>IDENTIFICATION</scope>
</reference>
<accession>A0A3Q1ITQ6</accession>
<keyword evidence="1" id="KW-0202">Cytokine</keyword>
<dbReference type="InterPro" id="IPR039809">
    <property type="entry name" value="Chemokine_b/g/d"/>
</dbReference>
<dbReference type="SUPFAM" id="SSF54117">
    <property type="entry name" value="Interleukin 8-like chemokines"/>
    <property type="match status" value="1"/>
</dbReference>
<keyword evidence="2" id="KW-0732">Signal</keyword>
<dbReference type="RefSeq" id="XP_026229519.1">
    <property type="nucleotide sequence ID" value="XM_026373734.2"/>
</dbReference>
<dbReference type="Gene3D" id="2.40.50.40">
    <property type="match status" value="1"/>
</dbReference>
<dbReference type="InterPro" id="IPR036048">
    <property type="entry name" value="Interleukin_8-like_sf"/>
</dbReference>
<reference evidence="4" key="1">
    <citation type="submission" date="2021-04" db="EMBL/GenBank/DDBJ databases">
        <authorList>
            <consortium name="Wellcome Sanger Institute Data Sharing"/>
        </authorList>
    </citation>
    <scope>NUCLEOTIDE SEQUENCE [LARGE SCALE GENOMIC DNA]</scope>
</reference>
<dbReference type="OMA" id="ECARTAC"/>
<dbReference type="CTD" id="101884175"/>
<dbReference type="InParanoid" id="A0A3Q1ITQ6"/>
<reference evidence="4" key="2">
    <citation type="submission" date="2025-08" db="UniProtKB">
        <authorList>
            <consortium name="Ensembl"/>
        </authorList>
    </citation>
    <scope>IDENTIFICATION</scope>
</reference>
<keyword evidence="5" id="KW-1185">Reference proteome</keyword>
<evidence type="ECO:0000259" key="3">
    <source>
        <dbReference type="SMART" id="SM00199"/>
    </source>
</evidence>
<dbReference type="Pfam" id="PF00048">
    <property type="entry name" value="IL8"/>
    <property type="match status" value="1"/>
</dbReference>
<feature type="signal peptide" evidence="2">
    <location>
        <begin position="1"/>
        <end position="26"/>
    </location>
</feature>
<evidence type="ECO:0000256" key="1">
    <source>
        <dbReference type="ARBA" id="ARBA00022514"/>
    </source>
</evidence>